<reference evidence="2" key="1">
    <citation type="submission" date="2023-10" db="EMBL/GenBank/DDBJ databases">
        <authorList>
            <person name="Chen Y."/>
            <person name="Shah S."/>
            <person name="Dougan E. K."/>
            <person name="Thang M."/>
            <person name="Chan C."/>
        </authorList>
    </citation>
    <scope>NUCLEOTIDE SEQUENCE [LARGE SCALE GENOMIC DNA]</scope>
</reference>
<name>A0ABN9QCN6_9DINO</name>
<feature type="region of interest" description="Disordered" evidence="1">
    <location>
        <begin position="246"/>
        <end position="265"/>
    </location>
</feature>
<feature type="compositionally biased region" description="Gly residues" evidence="1">
    <location>
        <begin position="174"/>
        <end position="187"/>
    </location>
</feature>
<keyword evidence="3" id="KW-1185">Reference proteome</keyword>
<feature type="compositionally biased region" description="Polar residues" evidence="1">
    <location>
        <begin position="1"/>
        <end position="10"/>
    </location>
</feature>
<organism evidence="2 3">
    <name type="scientific">Prorocentrum cordatum</name>
    <dbReference type="NCBI Taxonomy" id="2364126"/>
    <lineage>
        <taxon>Eukaryota</taxon>
        <taxon>Sar</taxon>
        <taxon>Alveolata</taxon>
        <taxon>Dinophyceae</taxon>
        <taxon>Prorocentrales</taxon>
        <taxon>Prorocentraceae</taxon>
        <taxon>Prorocentrum</taxon>
    </lineage>
</organism>
<proteinExistence type="predicted"/>
<accession>A0ABN9QCN6</accession>
<comment type="caution">
    <text evidence="2">The sequence shown here is derived from an EMBL/GenBank/DDBJ whole genome shotgun (WGS) entry which is preliminary data.</text>
</comment>
<feature type="non-terminal residue" evidence="2">
    <location>
        <position position="1"/>
    </location>
</feature>
<feature type="region of interest" description="Disordered" evidence="1">
    <location>
        <begin position="110"/>
        <end position="217"/>
    </location>
</feature>
<dbReference type="Proteomes" id="UP001189429">
    <property type="component" value="Unassembled WGS sequence"/>
</dbReference>
<dbReference type="EMBL" id="CAUYUJ010002857">
    <property type="protein sequence ID" value="CAK0802678.1"/>
    <property type="molecule type" value="Genomic_DNA"/>
</dbReference>
<evidence type="ECO:0000313" key="3">
    <source>
        <dbReference type="Proteomes" id="UP001189429"/>
    </source>
</evidence>
<feature type="compositionally biased region" description="Polar residues" evidence="1">
    <location>
        <begin position="189"/>
        <end position="206"/>
    </location>
</feature>
<sequence length="265" mass="28437">SSAGSKGHTFSCSSAPLAKPAASKHPEMRGRLRIGCRYQWRGGRPRQAPARTSSCASEPGTPPRDARVPLGTVDRWTQCQTGMTHSAGVSSVNYHPICVVSLSSPVASRQLGHEARARGGTAPGRRRRSEGSACLPPADRSAAAWADSPRHTPKDASSSADHPASAHHHDQRNRGGGGEGGGGGRSGGQHFTSRSSEAYRSPTELSAHSGRQPGRQLALPKNGLWVEWSLLARRWSTISSLGDRWERGRERARNNRRGRREGGLR</sequence>
<protein>
    <submittedName>
        <fullName evidence="2">Uncharacterized protein</fullName>
    </submittedName>
</protein>
<gene>
    <name evidence="2" type="ORF">PCOR1329_LOCUS10112</name>
</gene>
<evidence type="ECO:0000313" key="2">
    <source>
        <dbReference type="EMBL" id="CAK0802678.1"/>
    </source>
</evidence>
<evidence type="ECO:0000256" key="1">
    <source>
        <dbReference type="SAM" id="MobiDB-lite"/>
    </source>
</evidence>
<feature type="compositionally biased region" description="Low complexity" evidence="1">
    <location>
        <begin position="11"/>
        <end position="23"/>
    </location>
</feature>
<feature type="region of interest" description="Disordered" evidence="1">
    <location>
        <begin position="1"/>
        <end position="69"/>
    </location>
</feature>